<keyword evidence="7" id="KW-1185">Reference proteome</keyword>
<dbReference type="InterPro" id="IPR024607">
    <property type="entry name" value="Sulfatase_CS"/>
</dbReference>
<evidence type="ECO:0000256" key="1">
    <source>
        <dbReference type="ARBA" id="ARBA00008779"/>
    </source>
</evidence>
<dbReference type="AlphaFoldDB" id="A0ABD5YXJ6"/>
<name>A0ABD5YXJ6_9EURY</name>
<dbReference type="Gene3D" id="3.40.720.10">
    <property type="entry name" value="Alkaline Phosphatase, subunit A"/>
    <property type="match status" value="1"/>
</dbReference>
<reference evidence="6 7" key="1">
    <citation type="journal article" date="2019" name="Int. J. Syst. Evol. Microbiol.">
        <title>The Global Catalogue of Microorganisms (GCM) 10K type strain sequencing project: providing services to taxonomists for standard genome sequencing and annotation.</title>
        <authorList>
            <consortium name="The Broad Institute Genomics Platform"/>
            <consortium name="The Broad Institute Genome Sequencing Center for Infectious Disease"/>
            <person name="Wu L."/>
            <person name="Ma J."/>
        </authorList>
    </citation>
    <scope>NUCLEOTIDE SEQUENCE [LARGE SCALE GENOMIC DNA]</scope>
    <source>
        <strain evidence="6 7">RDMS1</strain>
    </source>
</reference>
<evidence type="ECO:0000313" key="6">
    <source>
        <dbReference type="EMBL" id="MFC7192971.1"/>
    </source>
</evidence>
<dbReference type="Pfam" id="PF00884">
    <property type="entry name" value="Sulfatase"/>
    <property type="match status" value="1"/>
</dbReference>
<sequence>MPAEPDRPNVVLITSHDLGLHLGCYGVGTGKTPNLDGLAASGLQFNNAVATSPVCSPSRGSLLTGRYPQSNGLIGLTHSPWWWRLDEEEETLPELLGEAGYETHLADFQHVAPDVKRLGFDYRHSADHKADETAGAAREIFADVGSDPIYVQFGFSETHRPFDREPADEDGIHVPDYLEGTTEIREDLARFQAEINYLDQQVGELLRHLEEHGERENTIVVFAVDHGIPYPGAKWWCRDPGTEISLLVDGPDFESAPPVEPVISNVDVLPTLFDALDLSPPDRVEGMSFYDYLTGETENAPREAAFTQFTTGGDESRGVVTEQYILIRNFGGGTSSTRPMPIRRAEGAPTGQAPGLDPTRSYTTG</sequence>
<dbReference type="InterPro" id="IPR017850">
    <property type="entry name" value="Alkaline_phosphatase_core_sf"/>
</dbReference>
<feature type="domain" description="Sulfatase N-terminal" evidence="5">
    <location>
        <begin position="8"/>
        <end position="277"/>
    </location>
</feature>
<dbReference type="GO" id="GO:0016787">
    <property type="term" value="F:hydrolase activity"/>
    <property type="evidence" value="ECO:0007669"/>
    <property type="project" value="UniProtKB-KW"/>
</dbReference>
<dbReference type="RefSeq" id="WP_390206909.1">
    <property type="nucleotide sequence ID" value="NZ_JBHSZC010000005.1"/>
</dbReference>
<evidence type="ECO:0000259" key="5">
    <source>
        <dbReference type="Pfam" id="PF00884"/>
    </source>
</evidence>
<keyword evidence="3" id="KW-0378">Hydrolase</keyword>
<dbReference type="SUPFAM" id="SSF53649">
    <property type="entry name" value="Alkaline phosphatase-like"/>
    <property type="match status" value="1"/>
</dbReference>
<proteinExistence type="inferred from homology"/>
<gene>
    <name evidence="6" type="ORF">ACFQL7_26410</name>
</gene>
<comment type="caution">
    <text evidence="6">The sequence shown here is derived from an EMBL/GenBank/DDBJ whole genome shotgun (WGS) entry which is preliminary data.</text>
</comment>
<feature type="region of interest" description="Disordered" evidence="4">
    <location>
        <begin position="330"/>
        <end position="365"/>
    </location>
</feature>
<accession>A0ABD5YXJ6</accession>
<evidence type="ECO:0000256" key="2">
    <source>
        <dbReference type="ARBA" id="ARBA00022723"/>
    </source>
</evidence>
<dbReference type="InterPro" id="IPR000917">
    <property type="entry name" value="Sulfatase_N"/>
</dbReference>
<protein>
    <submittedName>
        <fullName evidence="6">Sulfatase-like hydrolase/transferase</fullName>
    </submittedName>
</protein>
<dbReference type="PANTHER" id="PTHR45953">
    <property type="entry name" value="IDURONATE 2-SULFATASE"/>
    <property type="match status" value="1"/>
</dbReference>
<dbReference type="Proteomes" id="UP001596417">
    <property type="component" value="Unassembled WGS sequence"/>
</dbReference>
<dbReference type="EMBL" id="JBHTAX010000006">
    <property type="protein sequence ID" value="MFC7192971.1"/>
    <property type="molecule type" value="Genomic_DNA"/>
</dbReference>
<organism evidence="6 7">
    <name type="scientific">Halocatena marina</name>
    <dbReference type="NCBI Taxonomy" id="2934937"/>
    <lineage>
        <taxon>Archaea</taxon>
        <taxon>Methanobacteriati</taxon>
        <taxon>Methanobacteriota</taxon>
        <taxon>Stenosarchaea group</taxon>
        <taxon>Halobacteria</taxon>
        <taxon>Halobacteriales</taxon>
        <taxon>Natronomonadaceae</taxon>
        <taxon>Halocatena</taxon>
    </lineage>
</organism>
<dbReference type="GO" id="GO:0046872">
    <property type="term" value="F:metal ion binding"/>
    <property type="evidence" value="ECO:0007669"/>
    <property type="project" value="UniProtKB-KW"/>
</dbReference>
<evidence type="ECO:0000256" key="4">
    <source>
        <dbReference type="SAM" id="MobiDB-lite"/>
    </source>
</evidence>
<evidence type="ECO:0000313" key="7">
    <source>
        <dbReference type="Proteomes" id="UP001596417"/>
    </source>
</evidence>
<keyword evidence="2" id="KW-0479">Metal-binding</keyword>
<dbReference type="PANTHER" id="PTHR45953:SF1">
    <property type="entry name" value="IDURONATE 2-SULFATASE"/>
    <property type="match status" value="1"/>
</dbReference>
<dbReference type="PROSITE" id="PS00523">
    <property type="entry name" value="SULFATASE_1"/>
    <property type="match status" value="1"/>
</dbReference>
<comment type="similarity">
    <text evidence="1">Belongs to the sulfatase family.</text>
</comment>
<evidence type="ECO:0000256" key="3">
    <source>
        <dbReference type="ARBA" id="ARBA00022801"/>
    </source>
</evidence>